<accession>A0A7D9I0J7</accession>
<protein>
    <submittedName>
        <fullName evidence="1">Uncharacterized protein</fullName>
    </submittedName>
</protein>
<organism evidence="1 2">
    <name type="scientific">Paramuricea clavata</name>
    <name type="common">Red gorgonian</name>
    <name type="synonym">Violescent sea-whip</name>
    <dbReference type="NCBI Taxonomy" id="317549"/>
    <lineage>
        <taxon>Eukaryota</taxon>
        <taxon>Metazoa</taxon>
        <taxon>Cnidaria</taxon>
        <taxon>Anthozoa</taxon>
        <taxon>Octocorallia</taxon>
        <taxon>Malacalcyonacea</taxon>
        <taxon>Plexauridae</taxon>
        <taxon>Paramuricea</taxon>
    </lineage>
</organism>
<dbReference type="Proteomes" id="UP001152795">
    <property type="component" value="Unassembled WGS sequence"/>
</dbReference>
<gene>
    <name evidence="1" type="ORF">PACLA_8A015443</name>
</gene>
<evidence type="ECO:0000313" key="1">
    <source>
        <dbReference type="EMBL" id="CAB3994581.1"/>
    </source>
</evidence>
<name>A0A7D9I0J7_PARCT</name>
<evidence type="ECO:0000313" key="2">
    <source>
        <dbReference type="Proteomes" id="UP001152795"/>
    </source>
</evidence>
<reference evidence="1" key="1">
    <citation type="submission" date="2020-04" db="EMBL/GenBank/DDBJ databases">
        <authorList>
            <person name="Alioto T."/>
            <person name="Alioto T."/>
            <person name="Gomez Garrido J."/>
        </authorList>
    </citation>
    <scope>NUCLEOTIDE SEQUENCE</scope>
    <source>
        <strain evidence="1">A484AB</strain>
    </source>
</reference>
<comment type="caution">
    <text evidence="1">The sequence shown here is derived from an EMBL/GenBank/DDBJ whole genome shotgun (WGS) entry which is preliminary data.</text>
</comment>
<keyword evidence="2" id="KW-1185">Reference proteome</keyword>
<proteinExistence type="predicted"/>
<dbReference type="EMBL" id="CACRXK020002493">
    <property type="protein sequence ID" value="CAB3994581.1"/>
    <property type="molecule type" value="Genomic_DNA"/>
</dbReference>
<dbReference type="AlphaFoldDB" id="A0A7D9I0J7"/>
<sequence length="254" mass="28976">MEKSMVGEESSEESEPAQDEKRFGYALELPYSKQNFNFKSRVTRIGRDLILIGVIVCLLRTGYVSQWVASYMTQTKEVQRGWIKSWFTRETQQEQNTLFSKFKSRLPSVSTGLPGLGYVVESGFWTARILKSFTQNSIGWLTIVEDHLPDVGVSLFVIGGFLFLLGSTLILRHNWVSSLAITNCTRCWADANKSKMADLREETLAKRDVELAVPIFKFVKVFPYHKRFSGTTDFSLNSVKMKLIIQFNRATQTA</sequence>